<dbReference type="SUPFAM" id="SSF103473">
    <property type="entry name" value="MFS general substrate transporter"/>
    <property type="match status" value="1"/>
</dbReference>
<feature type="transmembrane region" description="Helical" evidence="6">
    <location>
        <begin position="292"/>
        <end position="312"/>
    </location>
</feature>
<feature type="transmembrane region" description="Helical" evidence="6">
    <location>
        <begin position="202"/>
        <end position="223"/>
    </location>
</feature>
<accession>A0ABT4CUM3</accession>
<comment type="caution">
    <text evidence="8">The sequence shown here is derived from an EMBL/GenBank/DDBJ whole genome shotgun (WGS) entry which is preliminary data.</text>
</comment>
<keyword evidence="9" id="KW-1185">Reference proteome</keyword>
<evidence type="ECO:0000259" key="7">
    <source>
        <dbReference type="PROSITE" id="PS50850"/>
    </source>
</evidence>
<dbReference type="Proteomes" id="UP001079657">
    <property type="component" value="Unassembled WGS sequence"/>
</dbReference>
<dbReference type="InterPro" id="IPR020846">
    <property type="entry name" value="MFS_dom"/>
</dbReference>
<dbReference type="EMBL" id="JAPQES010000005">
    <property type="protein sequence ID" value="MCY6371654.1"/>
    <property type="molecule type" value="Genomic_DNA"/>
</dbReference>
<evidence type="ECO:0000256" key="1">
    <source>
        <dbReference type="ARBA" id="ARBA00004651"/>
    </source>
</evidence>
<feature type="transmembrane region" description="Helical" evidence="6">
    <location>
        <begin position="163"/>
        <end position="181"/>
    </location>
</feature>
<dbReference type="Gene3D" id="1.20.1250.20">
    <property type="entry name" value="MFS general substrate transporter like domains"/>
    <property type="match status" value="1"/>
</dbReference>
<feature type="transmembrane region" description="Helical" evidence="6">
    <location>
        <begin position="324"/>
        <end position="343"/>
    </location>
</feature>
<feature type="transmembrane region" description="Helical" evidence="6">
    <location>
        <begin position="132"/>
        <end position="151"/>
    </location>
</feature>
<name>A0ABT4CUM3_9CLOT</name>
<proteinExistence type="predicted"/>
<evidence type="ECO:0000256" key="6">
    <source>
        <dbReference type="SAM" id="Phobius"/>
    </source>
</evidence>
<protein>
    <submittedName>
        <fullName evidence="8">MFS transporter</fullName>
    </submittedName>
</protein>
<feature type="transmembrane region" description="Helical" evidence="6">
    <location>
        <begin position="355"/>
        <end position="373"/>
    </location>
</feature>
<keyword evidence="5 6" id="KW-0472">Membrane</keyword>
<dbReference type="PROSITE" id="PS50850">
    <property type="entry name" value="MFS"/>
    <property type="match status" value="1"/>
</dbReference>
<gene>
    <name evidence="8" type="ORF">OXH55_13495</name>
</gene>
<keyword evidence="3 6" id="KW-0812">Transmembrane</keyword>
<organism evidence="8 9">
    <name type="scientific">Clostridium ganghwense</name>
    <dbReference type="NCBI Taxonomy" id="312089"/>
    <lineage>
        <taxon>Bacteria</taxon>
        <taxon>Bacillati</taxon>
        <taxon>Bacillota</taxon>
        <taxon>Clostridia</taxon>
        <taxon>Eubacteriales</taxon>
        <taxon>Clostridiaceae</taxon>
        <taxon>Clostridium</taxon>
    </lineage>
</organism>
<dbReference type="InterPro" id="IPR053160">
    <property type="entry name" value="MFS_DHA3_Transporter"/>
</dbReference>
<dbReference type="InterPro" id="IPR036259">
    <property type="entry name" value="MFS_trans_sf"/>
</dbReference>
<evidence type="ECO:0000256" key="2">
    <source>
        <dbReference type="ARBA" id="ARBA00022448"/>
    </source>
</evidence>
<evidence type="ECO:0000313" key="9">
    <source>
        <dbReference type="Proteomes" id="UP001079657"/>
    </source>
</evidence>
<evidence type="ECO:0000256" key="3">
    <source>
        <dbReference type="ARBA" id="ARBA00022692"/>
    </source>
</evidence>
<reference evidence="8" key="1">
    <citation type="submission" date="2022-12" db="EMBL/GenBank/DDBJ databases">
        <authorList>
            <person name="Wang J."/>
        </authorList>
    </citation>
    <scope>NUCLEOTIDE SEQUENCE</scope>
    <source>
        <strain evidence="8">HY-42-06</strain>
    </source>
</reference>
<evidence type="ECO:0000256" key="5">
    <source>
        <dbReference type="ARBA" id="ARBA00023136"/>
    </source>
</evidence>
<feature type="transmembrane region" description="Helical" evidence="6">
    <location>
        <begin position="35"/>
        <end position="58"/>
    </location>
</feature>
<feature type="domain" description="Major facilitator superfamily (MFS) profile" evidence="7">
    <location>
        <begin position="3"/>
        <end position="378"/>
    </location>
</feature>
<comment type="subcellular location">
    <subcellularLocation>
        <location evidence="1">Cell membrane</location>
        <topology evidence="1">Multi-pass membrane protein</topology>
    </subcellularLocation>
</comment>
<dbReference type="InterPro" id="IPR011701">
    <property type="entry name" value="MFS"/>
</dbReference>
<feature type="transmembrane region" description="Helical" evidence="6">
    <location>
        <begin position="100"/>
        <end position="120"/>
    </location>
</feature>
<feature type="transmembrane region" description="Helical" evidence="6">
    <location>
        <begin position="7"/>
        <end position="29"/>
    </location>
</feature>
<sequence length="381" mass="42805">MNKKVNVYLMYLIVFLQGFVFYGPIATLYRQARGLSMYEIFLIESIFGILMIAFEIPWGWFADRIGYKRTLIFSNLMFFISKIIFYKASSFRVFLIERVLLALVLSGISGCDIALLYSSADESESEKIFGRYSAFSIGGFLIASFISSIIVKQSMDKTAFWTIIPYGIAAVVTLFIKDVDAHLKEKPKLKESLKTVFSNKEIVIFIFSIALIREVVQAVNVFLNQLQYLRSGIDIKYFGIVMAIIQIVRLSSAKAYKLSSKLGKNRSIEVLYIIIVISCSLLIVTTNPIFSILFITFIAGSMALINPIVLEIQNKSINTGDRATILSIYAIIGDIVAVSINPLIGKAADVSVETAFKICVIICICAYALLFFYKRKSKKVE</sequence>
<dbReference type="PANTHER" id="PTHR23530">
    <property type="entry name" value="TRANSPORT PROTEIN-RELATED"/>
    <property type="match status" value="1"/>
</dbReference>
<evidence type="ECO:0000256" key="4">
    <source>
        <dbReference type="ARBA" id="ARBA00022989"/>
    </source>
</evidence>
<evidence type="ECO:0000313" key="8">
    <source>
        <dbReference type="EMBL" id="MCY6371654.1"/>
    </source>
</evidence>
<keyword evidence="4 6" id="KW-1133">Transmembrane helix</keyword>
<dbReference type="Pfam" id="PF07690">
    <property type="entry name" value="MFS_1"/>
    <property type="match status" value="1"/>
</dbReference>
<dbReference type="RefSeq" id="WP_268050529.1">
    <property type="nucleotide sequence ID" value="NZ_JAPQES010000005.1"/>
</dbReference>
<keyword evidence="2" id="KW-0813">Transport</keyword>
<feature type="transmembrane region" description="Helical" evidence="6">
    <location>
        <begin position="268"/>
        <end position="286"/>
    </location>
</feature>
<dbReference type="PANTHER" id="PTHR23530:SF1">
    <property type="entry name" value="PERMEASE, MAJOR FACILITATOR SUPERFAMILY-RELATED"/>
    <property type="match status" value="1"/>
</dbReference>